<dbReference type="InterPro" id="IPR001683">
    <property type="entry name" value="PX_dom"/>
</dbReference>
<organism evidence="12 13">
    <name type="scientific">Meloidogyne floridensis</name>
    <dbReference type="NCBI Taxonomy" id="298350"/>
    <lineage>
        <taxon>Eukaryota</taxon>
        <taxon>Metazoa</taxon>
        <taxon>Ecdysozoa</taxon>
        <taxon>Nematoda</taxon>
        <taxon>Chromadorea</taxon>
        <taxon>Rhabditida</taxon>
        <taxon>Tylenchina</taxon>
        <taxon>Tylenchomorpha</taxon>
        <taxon>Tylenchoidea</taxon>
        <taxon>Meloidogynidae</taxon>
        <taxon>Meloidogyninae</taxon>
        <taxon>Meloidogyne</taxon>
    </lineage>
</organism>
<feature type="domain" description="RGS" evidence="9">
    <location>
        <begin position="2200"/>
        <end position="2320"/>
    </location>
</feature>
<sequence>MVKKGLESKELFRVPIYKGNTKYGAGYDRLVNFDGSTTDHYICKNYDQCGKIFHRRYLDALNTHMQTCRNKNLINPEECNANACKALVARLVVQEPTALTLLTSRFYLEFMEELSRIIILRQGIGMPIGRDVLPRHRDLINELMRFLHEDEVALLPSILHEMFQNGFALETLQMNLNDSSTGGCYKVLLATHISNSWELVRTVIKFYPISDTIITGDSCIKPLRQLVSQFVDKGKDKQKNLLEKFHIVSEFEQMEDEDDDAEENEKGLRHPCLLTLLDSVADRLFSEPLPIKSNDFDVKKLVKVRELLRSLREFAEQTRRYKDLRSLLSPRYTSINGNSRLLLMLQLSRRWVSSIENISKVLHQTKNSLIRALCAIHSDIFEEKNVTFLWSYVRVMEAFEMSIVDLETVSADKTPNSNLILFILLGLNKRLNVLKDCTKHLKNCDFETLKSLANFALNKLEKDFKTYIDKRMALCALYCDPMGLNHIGDLSDFCTMEEVKSVVLVELEHLLENSNLPTSQTSIALDGVTENANKNGQQQNNSSSSPWLSYTEEAQHYEQLTIEEIFETLEINGVAGIKRDPKKYNPLEFWNVYEEIYPSIARLAKKSFATNATLTGAEQISRQLAPLASSLSFQFKSGELISRMIRIHSIYKNKETNFEREEEEEDEEVEEEEIEQEKVLKKKMKFFCGMRHAVVKTQLHKAVKSASEKALDIIEAAPRIRLNNLRDNPGARTEGRQVNAQAHNQAGHTIGELQHAAKPPAGWVWGDFFRPWHRMFPGDKQFNGDINLRREYIPLSLIELQRIIDLGWLDTTRLIDVCALCATRLFDEKFVPSELRQFGIDLTDEGEEVFSTPINLEVQWASLTAIAAIERAGGRIRTAYYDLESLKAAENPEAWFRAGKPIPRRMHPPHSLYAYYSDPDYRGYLANPEEIEKSKIKLSEILEYNLNKEEENQQKYIIEDKTPNQVFLGLQPGQLISLEDKKVFEPTNEVLINYYKGIDGPLSDTRKRHHNSNEEDENSLIIFGYSSKLHKTENIFSVGDDFQSTSSSVAFDENKHLIPWNGDEELKIDRYDVRLYLTSLDEFDKEIKNLEGKGNEECNDDNSAEQLEEELCDEQRYADLYADIRQKELDEENKNRKRAEIGYSYDQQQPSPAVDEEEEEEDEPYVKPISLKLPVGIATPDSVRQNLLIERTALFVVEKGPQMEVVIKAKQRHKAEQFGFLDFDHRLHPFYKYLCKQIREKKYVPELRQPTKAKKEPEPISSESDDSNSDSDAGYLHPLLCGDANKKATTKSDTPPESGFIGPSQKPKQQAKKIADSLNSDLDVLIQKFHRSDDQSSSSSLYSSLMKSLHSLIPGQSKENEELNKNNEIEKKEEIEKKKAVAVVEEQPPPSKPQPPEILYETDQNRINDYNLWHLEFYGRQSPYLPGPPPFPLTPATDSVVESGIAVAAKYVAFQGAAAEQKLIEHNGDKVHFLSARSPYYTFYQSKVRQIQWQIYQQQQHFQNKLNKNSQLTPSASTKTITPMSQQLLIKQIIKAATSKDPIPTELPVGNTTKNNGGYCKEEDGTDFGDKKQLERREKARLFMERILNERMAEKHFGKKRLKDGNKLPVEPPGIISSPIVLSDTTKNENEEEKNKTATTISPLNLTKTITSMIDMHIKKTFGGEASSTPTRRTGSDYADNNSPRDDYEDIPKRNKKEKHKEKRKRKKRRERSTTPSLSSKHSNDGSNSEEEKERKRRKHKRRRERLQPIHYFGIIVVFLLATLGLKAIFALFLVFLAFIVGLFFCLIRDGYERRETMKNQFEQAFNSFRFLRGLPFAIEQSNRFSDSSVYSDRHSMTNSEVLDPLLEQMLDNVMRDYIDSWYNTQLTSDKLFRESLKRTARRTIIALRTCLGKVDWVPLLTRHFVDDFASHLRLYRKASERLQFLNESVKEIAPLSDDLESLFFDLELEMEQSYCRDLVSTSPAYESAYLHDISDILLYLLMPSEDFRCRPLRFLLREIFVTKIFIPLIDCLSEPFFVNRMIVWLLSELPLSTDDFVGCLERCNCVQELESILESVHEEICTLKSKGAGSGENNGNTFTDQLSSLEFTEKLIRRRMIFLVNRTETTEDDGKIQHFKQMNASNKTKNNNKHLNKIKKKRLNWKKVKFEANKVFIKNIKFEKKIGENEKASLKRDFANGNFEFAEEAISLASDSDGTIHLPLDVVLANPTCLSHFIEFLNQAGGQNHIDFYLAIQGFKSSMEHQLRSTQQYYLDVDTLETLREAALFMYHQYLSQEAITRVPLSDSIINKFLARLRSNEAQSDFWFEQIEEKLIHILQTETRFFPSFKKHLLYTKMLEEMGIGNNINTLPEEEEEEEIVDEEIIEGKINLNKKYLLLNEEEEGDGEKEEKIKKKKSFNKKILATNKKKNSLSPSTSEEKSVFIEMLGVGHQGRHLFALYNVRVNKANASSNVTRRYSDFHSLHNIILQKFPNLNALSFPGKKTFNNLDRAFLEKRCYALNQYINYILQPTVLSENPGLENLIFEFLSQKNYSANESFINPKAMGKAMFNPIFRGVKAFGNAAAAVPSDLIDGIGKMGSELNRAAFQILGGTSDRQRAIRNQRLYSADSTGSLPESSRVAAHLDEKEMVQMKLKMDENIPQSVGFKYTYIKLG</sequence>
<feature type="region of interest" description="Disordered" evidence="6">
    <location>
        <begin position="1135"/>
        <end position="1162"/>
    </location>
</feature>
<dbReference type="SMART" id="SM00312">
    <property type="entry name" value="PX"/>
    <property type="match status" value="1"/>
</dbReference>
<dbReference type="InterPro" id="IPR000061">
    <property type="entry name" value="Surp"/>
</dbReference>
<evidence type="ECO:0000259" key="9">
    <source>
        <dbReference type="PROSITE" id="PS50132"/>
    </source>
</evidence>
<feature type="domain" description="SURP motif" evidence="8">
    <location>
        <begin position="1188"/>
        <end position="1231"/>
    </location>
</feature>
<dbReference type="Gene3D" id="1.10.167.10">
    <property type="entry name" value="Regulator of G-protein Signalling 4, domain 2"/>
    <property type="match status" value="1"/>
</dbReference>
<dbReference type="PROSITE" id="PS50195">
    <property type="entry name" value="PX"/>
    <property type="match status" value="1"/>
</dbReference>
<feature type="domain" description="SURP motif" evidence="8">
    <location>
        <begin position="1444"/>
        <end position="1484"/>
    </location>
</feature>
<dbReference type="SUPFAM" id="SSF64268">
    <property type="entry name" value="PX domain"/>
    <property type="match status" value="1"/>
</dbReference>
<dbReference type="InterPro" id="IPR003114">
    <property type="entry name" value="Phox_assoc"/>
</dbReference>
<dbReference type="PROSITE" id="PS50128">
    <property type="entry name" value="SURP"/>
    <property type="match status" value="2"/>
</dbReference>
<keyword evidence="5" id="KW-0175">Coiled coil</keyword>
<dbReference type="GO" id="GO:0035091">
    <property type="term" value="F:phosphatidylinositol binding"/>
    <property type="evidence" value="ECO:0007669"/>
    <property type="project" value="InterPro"/>
</dbReference>
<keyword evidence="3" id="KW-0804">Transcription</keyword>
<dbReference type="GO" id="GO:1990904">
    <property type="term" value="C:ribonucleoprotein complex"/>
    <property type="evidence" value="ECO:0007669"/>
    <property type="project" value="UniProtKB-KW"/>
</dbReference>
<evidence type="ECO:0000259" key="11">
    <source>
        <dbReference type="PROSITE" id="PS51207"/>
    </source>
</evidence>
<name>A0A915P9G1_9BILA</name>
<feature type="transmembrane region" description="Helical" evidence="7">
    <location>
        <begin position="1768"/>
        <end position="1788"/>
    </location>
</feature>
<dbReference type="Pfam" id="PF00787">
    <property type="entry name" value="PX"/>
    <property type="match status" value="1"/>
</dbReference>
<dbReference type="WBParaSite" id="scf7180000424738.g13871">
    <property type="protein sequence ID" value="scf7180000424738.g13871"/>
    <property type="gene ID" value="scf7180000424738.g13871"/>
</dbReference>
<dbReference type="Pfam" id="PF01805">
    <property type="entry name" value="Surp"/>
    <property type="match status" value="2"/>
</dbReference>
<evidence type="ECO:0000313" key="12">
    <source>
        <dbReference type="Proteomes" id="UP000887560"/>
    </source>
</evidence>
<dbReference type="InterPro" id="IPR036227">
    <property type="entry name" value="Ribosomal_uL15/eL18_sf"/>
</dbReference>
<feature type="compositionally biased region" description="Basic and acidic residues" evidence="6">
    <location>
        <begin position="1683"/>
        <end position="1693"/>
    </location>
</feature>
<feature type="region of interest" description="Disordered" evidence="6">
    <location>
        <begin position="1661"/>
        <end position="1743"/>
    </location>
</feature>
<feature type="region of interest" description="Disordered" evidence="6">
    <location>
        <begin position="1603"/>
        <end position="1639"/>
    </location>
</feature>
<feature type="coiled-coil region" evidence="5">
    <location>
        <begin position="651"/>
        <end position="682"/>
    </location>
</feature>
<dbReference type="PROSITE" id="PS51207">
    <property type="entry name" value="PXA"/>
    <property type="match status" value="1"/>
</dbReference>
<feature type="region of interest" description="Disordered" evidence="6">
    <location>
        <begin position="1246"/>
        <end position="1315"/>
    </location>
</feature>
<dbReference type="Gene3D" id="3.30.1520.10">
    <property type="entry name" value="Phox-like domain"/>
    <property type="match status" value="1"/>
</dbReference>
<reference evidence="13" key="1">
    <citation type="submission" date="2022-11" db="UniProtKB">
        <authorList>
            <consortium name="WormBaseParasite"/>
        </authorList>
    </citation>
    <scope>IDENTIFICATION</scope>
</reference>
<dbReference type="Pfam" id="PF02194">
    <property type="entry name" value="PXA"/>
    <property type="match status" value="1"/>
</dbReference>
<evidence type="ECO:0000259" key="8">
    <source>
        <dbReference type="PROSITE" id="PS50128"/>
    </source>
</evidence>
<dbReference type="InterPro" id="IPR019147">
    <property type="entry name" value="SWAP_N_domain"/>
</dbReference>
<dbReference type="Pfam" id="PF00828">
    <property type="entry name" value="Ribosomal_L27A"/>
    <property type="match status" value="1"/>
</dbReference>
<dbReference type="PROSITE" id="PS50132">
    <property type="entry name" value="RGS"/>
    <property type="match status" value="1"/>
</dbReference>
<evidence type="ECO:0000256" key="2">
    <source>
        <dbReference type="ARBA" id="ARBA00023015"/>
    </source>
</evidence>
<keyword evidence="1" id="KW-0689">Ribosomal protein</keyword>
<dbReference type="InterPro" id="IPR036871">
    <property type="entry name" value="PX_dom_sf"/>
</dbReference>
<proteinExistence type="predicted"/>
<feature type="domain" description="PX" evidence="10">
    <location>
        <begin position="2416"/>
        <end position="2532"/>
    </location>
</feature>
<dbReference type="PANTHER" id="PTHR22775">
    <property type="entry name" value="SORTING NEXIN"/>
    <property type="match status" value="1"/>
</dbReference>
<dbReference type="Gene3D" id="1.10.10.790">
    <property type="entry name" value="Surp module"/>
    <property type="match status" value="2"/>
</dbReference>
<evidence type="ECO:0000259" key="10">
    <source>
        <dbReference type="PROSITE" id="PS50195"/>
    </source>
</evidence>
<evidence type="ECO:0000256" key="5">
    <source>
        <dbReference type="SAM" id="Coils"/>
    </source>
</evidence>
<dbReference type="InterPro" id="IPR035967">
    <property type="entry name" value="SWAP/Surp_sf"/>
</dbReference>
<dbReference type="SMART" id="SM00313">
    <property type="entry name" value="PXA"/>
    <property type="match status" value="1"/>
</dbReference>
<feature type="compositionally biased region" description="Basic residues" evidence="6">
    <location>
        <begin position="1694"/>
        <end position="1711"/>
    </location>
</feature>
<keyword evidence="7" id="KW-0472">Membrane</keyword>
<keyword evidence="12" id="KW-1185">Reference proteome</keyword>
<feature type="region of interest" description="Disordered" evidence="6">
    <location>
        <begin position="1544"/>
        <end position="1568"/>
    </location>
</feature>
<dbReference type="InterPro" id="IPR036305">
    <property type="entry name" value="RGS_sf"/>
</dbReference>
<feature type="compositionally biased region" description="Basic and acidic residues" evidence="6">
    <location>
        <begin position="1626"/>
        <end position="1636"/>
    </location>
</feature>
<dbReference type="GO" id="GO:0005769">
    <property type="term" value="C:early endosome"/>
    <property type="evidence" value="ECO:0007669"/>
    <property type="project" value="TreeGrafter"/>
</dbReference>
<dbReference type="SMART" id="SM00648">
    <property type="entry name" value="SWAP"/>
    <property type="match status" value="2"/>
</dbReference>
<evidence type="ECO:0000256" key="3">
    <source>
        <dbReference type="ARBA" id="ARBA00023163"/>
    </source>
</evidence>
<dbReference type="Pfam" id="PF09750">
    <property type="entry name" value="DRY_EERY"/>
    <property type="match status" value="1"/>
</dbReference>
<evidence type="ECO:0000256" key="7">
    <source>
        <dbReference type="SAM" id="Phobius"/>
    </source>
</evidence>
<dbReference type="SUPFAM" id="SSF53098">
    <property type="entry name" value="Ribonuclease H-like"/>
    <property type="match status" value="1"/>
</dbReference>
<dbReference type="SUPFAM" id="SSF48097">
    <property type="entry name" value="Regulator of G-protein signaling, RGS"/>
    <property type="match status" value="1"/>
</dbReference>
<evidence type="ECO:0000313" key="13">
    <source>
        <dbReference type="WBParaSite" id="scf7180000424738.g13871"/>
    </source>
</evidence>
<dbReference type="SUPFAM" id="SSF109905">
    <property type="entry name" value="Surp module (SWAP domain)"/>
    <property type="match status" value="2"/>
</dbReference>
<feature type="compositionally biased region" description="Polar residues" evidence="6">
    <location>
        <begin position="1714"/>
        <end position="1727"/>
    </location>
</feature>
<dbReference type="Pfam" id="PF00615">
    <property type="entry name" value="RGS"/>
    <property type="match status" value="1"/>
</dbReference>
<evidence type="ECO:0000256" key="4">
    <source>
        <dbReference type="ARBA" id="ARBA00023274"/>
    </source>
</evidence>
<dbReference type="SMART" id="SM01141">
    <property type="entry name" value="DRY_EERY"/>
    <property type="match status" value="1"/>
</dbReference>
<dbReference type="SUPFAM" id="SSF52080">
    <property type="entry name" value="Ribosomal proteins L15p and L18e"/>
    <property type="match status" value="1"/>
</dbReference>
<dbReference type="Proteomes" id="UP000887560">
    <property type="component" value="Unplaced"/>
</dbReference>
<dbReference type="PANTHER" id="PTHR22775:SF3">
    <property type="entry name" value="SORTING NEXIN-13"/>
    <property type="match status" value="1"/>
</dbReference>
<dbReference type="GO" id="GO:0003723">
    <property type="term" value="F:RNA binding"/>
    <property type="evidence" value="ECO:0007669"/>
    <property type="project" value="InterPro"/>
</dbReference>
<protein>
    <submittedName>
        <fullName evidence="13">39S ribosomal protein L15, mitochondrial</fullName>
    </submittedName>
</protein>
<dbReference type="GO" id="GO:0006396">
    <property type="term" value="P:RNA processing"/>
    <property type="evidence" value="ECO:0007669"/>
    <property type="project" value="InterPro"/>
</dbReference>
<evidence type="ECO:0000256" key="1">
    <source>
        <dbReference type="ARBA" id="ARBA00022980"/>
    </source>
</evidence>
<keyword evidence="4" id="KW-0687">Ribonucleoprotein</keyword>
<evidence type="ECO:0000256" key="6">
    <source>
        <dbReference type="SAM" id="MobiDB-lite"/>
    </source>
</evidence>
<keyword evidence="2" id="KW-0805">Transcription regulation</keyword>
<dbReference type="InterPro" id="IPR021131">
    <property type="entry name" value="Ribosomal_uL15/eL18"/>
</dbReference>
<dbReference type="InterPro" id="IPR016137">
    <property type="entry name" value="RGS"/>
</dbReference>
<feature type="transmembrane region" description="Helical" evidence="7">
    <location>
        <begin position="1746"/>
        <end position="1762"/>
    </location>
</feature>
<dbReference type="InterPro" id="IPR044926">
    <property type="entry name" value="RGS_subdomain_2"/>
</dbReference>
<dbReference type="GO" id="GO:0005840">
    <property type="term" value="C:ribosome"/>
    <property type="evidence" value="ECO:0007669"/>
    <property type="project" value="UniProtKB-KW"/>
</dbReference>
<accession>A0A915P9G1</accession>
<feature type="domain" description="PXA" evidence="11">
    <location>
        <begin position="1840"/>
        <end position="2031"/>
    </location>
</feature>
<keyword evidence="7" id="KW-0812">Transmembrane</keyword>
<dbReference type="SMART" id="SM00315">
    <property type="entry name" value="RGS"/>
    <property type="match status" value="1"/>
</dbReference>
<keyword evidence="7" id="KW-1133">Transmembrane helix</keyword>
<dbReference type="InterPro" id="IPR012337">
    <property type="entry name" value="RNaseH-like_sf"/>
</dbReference>